<dbReference type="InterPro" id="IPR009079">
    <property type="entry name" value="4_helix_cytokine-like_core"/>
</dbReference>
<dbReference type="AlphaFoldDB" id="A0A1A8FH34"/>
<name>A0A1A8FH34_9TELE</name>
<dbReference type="EMBL" id="HAEB01010932">
    <property type="protein sequence ID" value="SBQ57459.1"/>
    <property type="molecule type" value="Transcribed_RNA"/>
</dbReference>
<reference evidence="1" key="2">
    <citation type="submission" date="2016-06" db="EMBL/GenBank/DDBJ databases">
        <title>The genome of a short-lived fish provides insights into sex chromosome evolution and the genetic control of aging.</title>
        <authorList>
            <person name="Reichwald K."/>
            <person name="Felder M."/>
            <person name="Petzold A."/>
            <person name="Koch P."/>
            <person name="Groth M."/>
            <person name="Platzer M."/>
        </authorList>
    </citation>
    <scope>NUCLEOTIDE SEQUENCE</scope>
    <source>
        <tissue evidence="1">Brain</tissue>
    </source>
</reference>
<reference evidence="1" key="1">
    <citation type="submission" date="2016-05" db="EMBL/GenBank/DDBJ databases">
        <authorList>
            <person name="Lavstsen T."/>
            <person name="Jespersen J.S."/>
        </authorList>
    </citation>
    <scope>NUCLEOTIDE SEQUENCE</scope>
    <source>
        <tissue evidence="1">Brain</tissue>
    </source>
</reference>
<sequence length="186" mass="21260">PVLPAPIPDNCASDFKQARRHVDLLHLKATDLKSKYLQKHRINNVDIPDEAPTSTVTGSSLLEKLEDVYAKNKLFILHISQVKKYQKKLLLDPKSLSDGLEDIEFKLSRLLHVLENTLGCLDLMTHLSTSPSLPRMDDDSDYSKKVYGWGVIVRLLEWLDEVKIVLTPRNLNHNKGKQHFLQTTKI</sequence>
<evidence type="ECO:0008006" key="2">
    <source>
        <dbReference type="Google" id="ProtNLM"/>
    </source>
</evidence>
<dbReference type="Gene3D" id="1.20.1250.10">
    <property type="match status" value="1"/>
</dbReference>
<protein>
    <recommendedName>
        <fullName evidence="2">Ciliary neurotrophic factor</fullName>
    </recommendedName>
</protein>
<organism evidence="1">
    <name type="scientific">Nothobranchius korthausae</name>
    <dbReference type="NCBI Taxonomy" id="1143690"/>
    <lineage>
        <taxon>Eukaryota</taxon>
        <taxon>Metazoa</taxon>
        <taxon>Chordata</taxon>
        <taxon>Craniata</taxon>
        <taxon>Vertebrata</taxon>
        <taxon>Euteleostomi</taxon>
        <taxon>Actinopterygii</taxon>
        <taxon>Neopterygii</taxon>
        <taxon>Teleostei</taxon>
        <taxon>Neoteleostei</taxon>
        <taxon>Acanthomorphata</taxon>
        <taxon>Ovalentaria</taxon>
        <taxon>Atherinomorphae</taxon>
        <taxon>Cyprinodontiformes</taxon>
        <taxon>Nothobranchiidae</taxon>
        <taxon>Nothobranchius</taxon>
    </lineage>
</organism>
<gene>
    <name evidence="1" type="primary">Nfu_g_1_017271</name>
</gene>
<accession>A0A1A8FH34</accession>
<feature type="non-terminal residue" evidence="1">
    <location>
        <position position="1"/>
    </location>
</feature>
<dbReference type="SUPFAM" id="SSF47266">
    <property type="entry name" value="4-helical cytokines"/>
    <property type="match status" value="1"/>
</dbReference>
<evidence type="ECO:0000313" key="1">
    <source>
        <dbReference type="EMBL" id="SBQ57459.1"/>
    </source>
</evidence>
<proteinExistence type="predicted"/>